<dbReference type="InterPro" id="IPR017938">
    <property type="entry name" value="Riboflavin_synthase-like_b-brl"/>
</dbReference>
<dbReference type="InterPro" id="IPR005302">
    <property type="entry name" value="MoCF_Sase_C"/>
</dbReference>
<dbReference type="InterPro" id="IPR052353">
    <property type="entry name" value="Benzoxazolinone_Detox_Enz"/>
</dbReference>
<organism evidence="6 7">
    <name type="scientific">Seiridium cardinale</name>
    <dbReference type="NCBI Taxonomy" id="138064"/>
    <lineage>
        <taxon>Eukaryota</taxon>
        <taxon>Fungi</taxon>
        <taxon>Dikarya</taxon>
        <taxon>Ascomycota</taxon>
        <taxon>Pezizomycotina</taxon>
        <taxon>Sordariomycetes</taxon>
        <taxon>Xylariomycetidae</taxon>
        <taxon>Amphisphaeriales</taxon>
        <taxon>Sporocadaceae</taxon>
        <taxon>Seiridium</taxon>
    </lineage>
</organism>
<evidence type="ECO:0000313" key="7">
    <source>
        <dbReference type="Proteomes" id="UP001465668"/>
    </source>
</evidence>
<evidence type="ECO:0000256" key="2">
    <source>
        <dbReference type="ARBA" id="ARBA00023014"/>
    </source>
</evidence>
<dbReference type="Gene3D" id="3.40.50.80">
    <property type="entry name" value="Nucleotide-binding domain of ferredoxin-NADP reductase (FNR) module"/>
    <property type="match status" value="1"/>
</dbReference>
<dbReference type="Gene3D" id="3.10.20.30">
    <property type="match status" value="1"/>
</dbReference>
<dbReference type="PROSITE" id="PS00197">
    <property type="entry name" value="2FE2S_FER_1"/>
    <property type="match status" value="1"/>
</dbReference>
<dbReference type="InterPro" id="IPR036010">
    <property type="entry name" value="2Fe-2S_ferredoxin-like_sf"/>
</dbReference>
<feature type="domain" description="MOSC" evidence="4">
    <location>
        <begin position="40"/>
        <end position="235"/>
    </location>
</feature>
<dbReference type="Pfam" id="PF03473">
    <property type="entry name" value="MOSC"/>
    <property type="match status" value="1"/>
</dbReference>
<keyword evidence="7" id="KW-1185">Reference proteome</keyword>
<dbReference type="EMBL" id="JARVKM010000002">
    <property type="protein sequence ID" value="KAK9782422.1"/>
    <property type="molecule type" value="Genomic_DNA"/>
</dbReference>
<dbReference type="InterPro" id="IPR017927">
    <property type="entry name" value="FAD-bd_FR_type"/>
</dbReference>
<keyword evidence="2" id="KW-0411">Iron-sulfur</keyword>
<accession>A0ABR2Y6S4</accession>
<dbReference type="PROSITE" id="PS51340">
    <property type="entry name" value="MOSC"/>
    <property type="match status" value="1"/>
</dbReference>
<comment type="caution">
    <text evidence="6">The sequence shown here is derived from an EMBL/GenBank/DDBJ whole genome shotgun (WGS) entry which is preliminary data.</text>
</comment>
<dbReference type="InterPro" id="IPR005163">
    <property type="entry name" value="Tri_helical_YiiM-like"/>
</dbReference>
<dbReference type="PROSITE" id="PS51384">
    <property type="entry name" value="FAD_FR"/>
    <property type="match status" value="1"/>
</dbReference>
<dbReference type="InterPro" id="IPR012675">
    <property type="entry name" value="Beta-grasp_dom_sf"/>
</dbReference>
<dbReference type="SUPFAM" id="SSF54292">
    <property type="entry name" value="2Fe-2S ferredoxin-like"/>
    <property type="match status" value="1"/>
</dbReference>
<dbReference type="CDD" id="cd06185">
    <property type="entry name" value="PDR_like"/>
    <property type="match status" value="1"/>
</dbReference>
<keyword evidence="1" id="KW-0479">Metal-binding</keyword>
<evidence type="ECO:0000259" key="3">
    <source>
        <dbReference type="PROSITE" id="PS51085"/>
    </source>
</evidence>
<sequence>MAPAAEVDLDAPFKEDIILEVRSSKMKTMPGLTIRSGIDKTIRQGTVPVNILGIEDDEHDPTFHGGIDKAVHGFQIARRIIPNGKLSSLSKQLPELFHARYGLFRESTGSSLSLSTLETWFLTPNNSPSMFEEAITDSRCCSAASRFKPGGFGENLVTAHMNERNVCIGDLISVGDPDTGLLLQVSLPRQPCFKLNHRFLLKNFAPKTYALSRTGWYYRVIRPGSIEAGMTISLVERKHPKWTIERIQEYLHRTQDDAKMNEELSQIEEMGAEARGAFTNRVAKAKAAANRKEKAEKEEKEEWKEYKIVEKKHQTDRIMSLHLEAVTPDPEAPSYLLGAHARIKLPNGLVRSYSVVSGSPNRFELGIALEENSRGGSAYFHNTAQEGTVLPVSSRLTSAIQPAGLSSSHIFIAGGIGITAFLSLLSMYKKIHWNTILHYAVRSESDVPFSDVLSSLTEPAPDKDGKMEESSVKVVLYRKDKGERLDVSTIFGEVGWNNHVYVCGPGRLMDAALLASKAAGLGEDEVHFEAFGADTSGDPFEVEVVNREKKLLVVDAEETLLEVLRREFGGAQVASSCEVGNCGTCKVTLKSGRVEHRGTGLLEDEKKEALLSCVSRGIGRIGIEI</sequence>
<evidence type="ECO:0000259" key="5">
    <source>
        <dbReference type="PROSITE" id="PS51384"/>
    </source>
</evidence>
<dbReference type="InterPro" id="IPR011037">
    <property type="entry name" value="Pyrv_Knase-like_insert_dom_sf"/>
</dbReference>
<feature type="domain" description="FAD-binding FR-type" evidence="5">
    <location>
        <begin position="301"/>
        <end position="409"/>
    </location>
</feature>
<name>A0ABR2Y6S4_9PEZI</name>
<evidence type="ECO:0000259" key="4">
    <source>
        <dbReference type="PROSITE" id="PS51340"/>
    </source>
</evidence>
<evidence type="ECO:0000313" key="6">
    <source>
        <dbReference type="EMBL" id="KAK9782422.1"/>
    </source>
</evidence>
<dbReference type="SUPFAM" id="SSF63380">
    <property type="entry name" value="Riboflavin synthase domain-like"/>
    <property type="match status" value="1"/>
</dbReference>
<dbReference type="CDD" id="cd00207">
    <property type="entry name" value="fer2"/>
    <property type="match status" value="1"/>
</dbReference>
<dbReference type="Proteomes" id="UP001465668">
    <property type="component" value="Unassembled WGS sequence"/>
</dbReference>
<dbReference type="PANTHER" id="PTHR30212:SF2">
    <property type="entry name" value="PROTEIN YIIM"/>
    <property type="match status" value="1"/>
</dbReference>
<dbReference type="SUPFAM" id="SSF52343">
    <property type="entry name" value="Ferredoxin reductase-like, C-terminal NADP-linked domain"/>
    <property type="match status" value="1"/>
</dbReference>
<dbReference type="Pfam" id="PF00111">
    <property type="entry name" value="Fer2"/>
    <property type="match status" value="1"/>
</dbReference>
<keyword evidence="1" id="KW-0001">2Fe-2S</keyword>
<gene>
    <name evidence="6" type="ORF">SCAR479_00765</name>
</gene>
<protein>
    <submittedName>
        <fullName evidence="6">MOSC domain-containing protein</fullName>
    </submittedName>
</protein>
<dbReference type="PANTHER" id="PTHR30212">
    <property type="entry name" value="PROTEIN YIIM"/>
    <property type="match status" value="1"/>
</dbReference>
<proteinExistence type="predicted"/>
<dbReference type="InterPro" id="IPR006058">
    <property type="entry name" value="2Fe2S_fd_BS"/>
</dbReference>
<dbReference type="SUPFAM" id="SSF50800">
    <property type="entry name" value="PK beta-barrel domain-like"/>
    <property type="match status" value="2"/>
</dbReference>
<dbReference type="Pfam" id="PF03475">
    <property type="entry name" value="YiiM_3-alpha"/>
    <property type="match status" value="1"/>
</dbReference>
<dbReference type="Gene3D" id="2.40.30.10">
    <property type="entry name" value="Translation factors"/>
    <property type="match status" value="1"/>
</dbReference>
<dbReference type="PROSITE" id="PS51085">
    <property type="entry name" value="2FE2S_FER_2"/>
    <property type="match status" value="1"/>
</dbReference>
<feature type="domain" description="2Fe-2S ferredoxin-type" evidence="3">
    <location>
        <begin position="540"/>
        <end position="625"/>
    </location>
</feature>
<evidence type="ECO:0000256" key="1">
    <source>
        <dbReference type="ARBA" id="ARBA00022714"/>
    </source>
</evidence>
<keyword evidence="1" id="KW-0408">Iron</keyword>
<dbReference type="Gene3D" id="2.40.33.20">
    <property type="entry name" value="PK beta-barrel domain-like"/>
    <property type="match status" value="1"/>
</dbReference>
<dbReference type="PRINTS" id="PR00409">
    <property type="entry name" value="PHDIOXRDTASE"/>
</dbReference>
<dbReference type="InterPro" id="IPR001041">
    <property type="entry name" value="2Fe-2S_ferredoxin-type"/>
</dbReference>
<reference evidence="6 7" key="1">
    <citation type="submission" date="2024-02" db="EMBL/GenBank/DDBJ databases">
        <title>First draft genome assembly of two strains of Seiridium cardinale.</title>
        <authorList>
            <person name="Emiliani G."/>
            <person name="Scali E."/>
        </authorList>
    </citation>
    <scope>NUCLEOTIDE SEQUENCE [LARGE SCALE GENOMIC DNA]</scope>
    <source>
        <strain evidence="6 7">BM-138-000479</strain>
    </source>
</reference>
<dbReference type="InterPro" id="IPR039261">
    <property type="entry name" value="FNR_nucleotide-bd"/>
</dbReference>